<keyword evidence="4" id="KW-0575">Peroxidase</keyword>
<dbReference type="GO" id="GO:0005829">
    <property type="term" value="C:cytosol"/>
    <property type="evidence" value="ECO:0007669"/>
    <property type="project" value="TreeGrafter"/>
</dbReference>
<dbReference type="Gene3D" id="3.40.30.10">
    <property type="entry name" value="Glutaredoxin"/>
    <property type="match status" value="1"/>
</dbReference>
<dbReference type="FunFam" id="3.40.30.10:FF:000002">
    <property type="entry name" value="Alkyl hydroperoxide reductase C"/>
    <property type="match status" value="1"/>
</dbReference>
<name>I3ILD6_9BACT</name>
<dbReference type="AlphaFoldDB" id="I3ILD6"/>
<dbReference type="InterPro" id="IPR013766">
    <property type="entry name" value="Thioredoxin_domain"/>
</dbReference>
<keyword evidence="13" id="KW-1185">Reference proteome</keyword>
<dbReference type="PROSITE" id="PS51352">
    <property type="entry name" value="THIOREDOXIN_2"/>
    <property type="match status" value="1"/>
</dbReference>
<proteinExistence type="inferred from homology"/>
<evidence type="ECO:0000256" key="7">
    <source>
        <dbReference type="ARBA" id="ARBA00023284"/>
    </source>
</evidence>
<gene>
    <name evidence="12" type="ORF">KSU1_C0935</name>
</gene>
<dbReference type="GO" id="GO:0006979">
    <property type="term" value="P:response to oxidative stress"/>
    <property type="evidence" value="ECO:0007669"/>
    <property type="project" value="TreeGrafter"/>
</dbReference>
<evidence type="ECO:0000256" key="3">
    <source>
        <dbReference type="ARBA" id="ARBA00022490"/>
    </source>
</evidence>
<dbReference type="Proteomes" id="UP000002985">
    <property type="component" value="Unassembled WGS sequence"/>
</dbReference>
<feature type="domain" description="Thioredoxin" evidence="11">
    <location>
        <begin position="3"/>
        <end position="155"/>
    </location>
</feature>
<dbReference type="STRING" id="247490.KSU1_C0935"/>
<dbReference type="InterPro" id="IPR036249">
    <property type="entry name" value="Thioredoxin-like_sf"/>
</dbReference>
<dbReference type="PANTHER" id="PTHR10681">
    <property type="entry name" value="THIOREDOXIN PEROXIDASE"/>
    <property type="match status" value="1"/>
</dbReference>
<dbReference type="CDD" id="cd03015">
    <property type="entry name" value="PRX_Typ2cys"/>
    <property type="match status" value="1"/>
</dbReference>
<evidence type="ECO:0000313" key="13">
    <source>
        <dbReference type="Proteomes" id="UP000002985"/>
    </source>
</evidence>
<dbReference type="GO" id="GO:0008379">
    <property type="term" value="F:thioredoxin peroxidase activity"/>
    <property type="evidence" value="ECO:0007669"/>
    <property type="project" value="TreeGrafter"/>
</dbReference>
<protein>
    <recommendedName>
        <fullName evidence="8">Thioredoxin peroxidase</fullName>
    </recommendedName>
</protein>
<comment type="function">
    <text evidence="9">Thiol-specific peroxidase that catalyzes the reduction of hydrogen peroxide and organic hydroperoxides to water and alcohols, respectively. Plays a role in cell protection against oxidative stress by detoxifying peroxides.</text>
</comment>
<dbReference type="eggNOG" id="COG0450">
    <property type="taxonomic scope" value="Bacteria"/>
</dbReference>
<evidence type="ECO:0000256" key="1">
    <source>
        <dbReference type="ARBA" id="ARBA00004496"/>
    </source>
</evidence>
<keyword evidence="6" id="KW-1015">Disulfide bond</keyword>
<dbReference type="OrthoDB" id="9812811at2"/>
<keyword evidence="3" id="KW-0963">Cytoplasm</keyword>
<dbReference type="SUPFAM" id="SSF52833">
    <property type="entry name" value="Thioredoxin-like"/>
    <property type="match status" value="1"/>
</dbReference>
<dbReference type="InterPro" id="IPR000866">
    <property type="entry name" value="AhpC/TSA"/>
</dbReference>
<evidence type="ECO:0000256" key="6">
    <source>
        <dbReference type="ARBA" id="ARBA00023157"/>
    </source>
</evidence>
<evidence type="ECO:0000313" key="12">
    <source>
        <dbReference type="EMBL" id="GAB62531.1"/>
    </source>
</evidence>
<reference evidence="12 13" key="1">
    <citation type="journal article" date="2012" name="FEBS Lett.">
        <title>Anammox organism KSU-1 expresses a NirK-type copper-containing nitrite reductase instead of a NirS-type with cytochrome cd1.</title>
        <authorList>
            <person name="Hira D."/>
            <person name="Toh H."/>
            <person name="Migita C.T."/>
            <person name="Okubo H."/>
            <person name="Nishiyama T."/>
            <person name="Hattori M."/>
            <person name="Furukawa K."/>
            <person name="Fujii T."/>
        </authorList>
    </citation>
    <scope>NUCLEOTIDE SEQUENCE [LARGE SCALE GENOMIC DNA]</scope>
</reference>
<evidence type="ECO:0000256" key="5">
    <source>
        <dbReference type="ARBA" id="ARBA00023002"/>
    </source>
</evidence>
<dbReference type="InterPro" id="IPR024706">
    <property type="entry name" value="Peroxiredoxin_AhpC-typ"/>
</dbReference>
<dbReference type="PANTHER" id="PTHR10681:SF128">
    <property type="entry name" value="THIOREDOXIN-DEPENDENT PEROXIDE REDUCTASE, MITOCHONDRIAL"/>
    <property type="match status" value="1"/>
</dbReference>
<dbReference type="GO" id="GO:0033554">
    <property type="term" value="P:cellular response to stress"/>
    <property type="evidence" value="ECO:0007669"/>
    <property type="project" value="TreeGrafter"/>
</dbReference>
<sequence length="173" mass="19458">MSVRIGQNAPEFTLQGVIGDKFCDVGLDEYKGKWVVLFFYPLDFTFICPTEITEFSKRDSEFKALNAQVLGVSVDSVYSHKAWLKDLGNLSYPLLSDITKDISRKYGVLLEDKGIALRGTFIIDPEGKLRYQLIHDLGIGRSVEEILRVLRALQTGELCPVEWKPGKKTLGKA</sequence>
<keyword evidence="7" id="KW-0676">Redox-active center</keyword>
<comment type="caution">
    <text evidence="12">The sequence shown here is derived from an EMBL/GenBank/DDBJ whole genome shotgun (WGS) entry which is preliminary data.</text>
</comment>
<dbReference type="PIRSF" id="PIRSF000239">
    <property type="entry name" value="AHPC"/>
    <property type="match status" value="1"/>
</dbReference>
<dbReference type="GO" id="GO:0042744">
    <property type="term" value="P:hydrogen peroxide catabolic process"/>
    <property type="evidence" value="ECO:0007669"/>
    <property type="project" value="TreeGrafter"/>
</dbReference>
<feature type="active site" description="Cysteine sulfenic acid (-SOH) intermediate; for peroxidase activity" evidence="10">
    <location>
        <position position="48"/>
    </location>
</feature>
<comment type="similarity">
    <text evidence="2">Belongs to the peroxiredoxin family. AhpC/Prx1 subfamily.</text>
</comment>
<dbReference type="InterPro" id="IPR050217">
    <property type="entry name" value="Peroxiredoxin"/>
</dbReference>
<accession>I3ILD6</accession>
<evidence type="ECO:0000256" key="10">
    <source>
        <dbReference type="PIRSR" id="PIRSR000239-1"/>
    </source>
</evidence>
<evidence type="ECO:0000256" key="8">
    <source>
        <dbReference type="ARBA" id="ARBA00032824"/>
    </source>
</evidence>
<dbReference type="GO" id="GO:0045454">
    <property type="term" value="P:cell redox homeostasis"/>
    <property type="evidence" value="ECO:0007669"/>
    <property type="project" value="TreeGrafter"/>
</dbReference>
<evidence type="ECO:0000259" key="11">
    <source>
        <dbReference type="PROSITE" id="PS51352"/>
    </source>
</evidence>
<evidence type="ECO:0000256" key="2">
    <source>
        <dbReference type="ARBA" id="ARBA00009796"/>
    </source>
</evidence>
<organism evidence="12 13">
    <name type="scientific">Candidatus Jettenia caeni</name>
    <dbReference type="NCBI Taxonomy" id="247490"/>
    <lineage>
        <taxon>Bacteria</taxon>
        <taxon>Pseudomonadati</taxon>
        <taxon>Planctomycetota</taxon>
        <taxon>Candidatus Brocadiia</taxon>
        <taxon>Candidatus Brocadiales</taxon>
        <taxon>Candidatus Brocadiaceae</taxon>
        <taxon>Candidatus Jettenia</taxon>
    </lineage>
</organism>
<comment type="subcellular location">
    <subcellularLocation>
        <location evidence="1">Cytoplasm</location>
    </subcellularLocation>
</comment>
<keyword evidence="5" id="KW-0560">Oxidoreductase</keyword>
<dbReference type="Pfam" id="PF00578">
    <property type="entry name" value="AhpC-TSA"/>
    <property type="match status" value="1"/>
</dbReference>
<dbReference type="EMBL" id="BAFH01000003">
    <property type="protein sequence ID" value="GAB62531.1"/>
    <property type="molecule type" value="Genomic_DNA"/>
</dbReference>
<evidence type="ECO:0000256" key="4">
    <source>
        <dbReference type="ARBA" id="ARBA00022559"/>
    </source>
</evidence>
<evidence type="ECO:0000256" key="9">
    <source>
        <dbReference type="ARBA" id="ARBA00037420"/>
    </source>
</evidence>